<dbReference type="EMBL" id="QLTT01000001">
    <property type="protein sequence ID" value="RAS70949.1"/>
    <property type="molecule type" value="Genomic_DNA"/>
</dbReference>
<dbReference type="SUPFAM" id="SSF46894">
    <property type="entry name" value="C-terminal effector domain of the bipartite response regulators"/>
    <property type="match status" value="1"/>
</dbReference>
<feature type="domain" description="HTH luxR-type" evidence="1">
    <location>
        <begin position="1"/>
        <end position="53"/>
    </location>
</feature>
<accession>A0ABX9EID6</accession>
<evidence type="ECO:0000313" key="2">
    <source>
        <dbReference type="EMBL" id="RAS70949.1"/>
    </source>
</evidence>
<comment type="caution">
    <text evidence="2">The sequence shown here is derived from an EMBL/GenBank/DDBJ whole genome shotgun (WGS) entry which is preliminary data.</text>
</comment>
<evidence type="ECO:0000313" key="3">
    <source>
        <dbReference type="Proteomes" id="UP000248714"/>
    </source>
</evidence>
<gene>
    <name evidence="2" type="ORF">C8D87_1011250</name>
</gene>
<dbReference type="PRINTS" id="PR00038">
    <property type="entry name" value="HTHLUXR"/>
</dbReference>
<dbReference type="PROSITE" id="PS50043">
    <property type="entry name" value="HTH_LUXR_2"/>
    <property type="match status" value="1"/>
</dbReference>
<dbReference type="InterPro" id="IPR016032">
    <property type="entry name" value="Sig_transdc_resp-reg_C-effctor"/>
</dbReference>
<evidence type="ECO:0000259" key="1">
    <source>
        <dbReference type="PROSITE" id="PS50043"/>
    </source>
</evidence>
<protein>
    <submittedName>
        <fullName evidence="2">Regulatory LuxR family protein</fullName>
    </submittedName>
</protein>
<dbReference type="Gene3D" id="1.10.10.10">
    <property type="entry name" value="Winged helix-like DNA-binding domain superfamily/Winged helix DNA-binding domain"/>
    <property type="match status" value="1"/>
</dbReference>
<dbReference type="Pfam" id="PF00196">
    <property type="entry name" value="GerE"/>
    <property type="match status" value="1"/>
</dbReference>
<keyword evidence="3" id="KW-1185">Reference proteome</keyword>
<organism evidence="2 3">
    <name type="scientific">Lentzea atacamensis</name>
    <dbReference type="NCBI Taxonomy" id="531938"/>
    <lineage>
        <taxon>Bacteria</taxon>
        <taxon>Bacillati</taxon>
        <taxon>Actinomycetota</taxon>
        <taxon>Actinomycetes</taxon>
        <taxon>Pseudonocardiales</taxon>
        <taxon>Pseudonocardiaceae</taxon>
        <taxon>Lentzea</taxon>
    </lineage>
</organism>
<dbReference type="InterPro" id="IPR000792">
    <property type="entry name" value="Tscrpt_reg_LuxR_C"/>
</dbReference>
<reference evidence="2 3" key="1">
    <citation type="submission" date="2018-06" db="EMBL/GenBank/DDBJ databases">
        <title>Genomic Encyclopedia of Type Strains, Phase IV (KMG-IV): sequencing the most valuable type-strain genomes for metagenomic binning, comparative biology and taxonomic classification.</title>
        <authorList>
            <person name="Goeker M."/>
        </authorList>
    </citation>
    <scope>NUCLEOTIDE SEQUENCE [LARGE SCALE GENOMIC DNA]</scope>
    <source>
        <strain evidence="2 3">DSM 45479</strain>
    </source>
</reference>
<dbReference type="InterPro" id="IPR036388">
    <property type="entry name" value="WH-like_DNA-bd_sf"/>
</dbReference>
<dbReference type="SMART" id="SM00421">
    <property type="entry name" value="HTH_LUXR"/>
    <property type="match status" value="1"/>
</dbReference>
<name>A0ABX9EID6_9PSEU</name>
<dbReference type="Proteomes" id="UP000248714">
    <property type="component" value="Unassembled WGS sequence"/>
</dbReference>
<sequence length="53" mass="6066">MAEGRSNQAICERLFLSPKTVEAYVRSVFTKLGLRQGPDDNRRVLAVLAYLRR</sequence>
<proteinExistence type="predicted"/>